<protein>
    <submittedName>
        <fullName evidence="2">Uncharacterized protein</fullName>
    </submittedName>
</protein>
<feature type="compositionally biased region" description="Basic and acidic residues" evidence="1">
    <location>
        <begin position="10"/>
        <end position="27"/>
    </location>
</feature>
<comment type="caution">
    <text evidence="2">The sequence shown here is derived from an EMBL/GenBank/DDBJ whole genome shotgun (WGS) entry which is preliminary data.</text>
</comment>
<sequence length="37" mass="4096">MLLTYLRRAGTREHDSHGVGGRLKPEGDGSWVASAQW</sequence>
<dbReference type="EMBL" id="NCVQ01000004">
    <property type="protein sequence ID" value="PWZ33355.1"/>
    <property type="molecule type" value="Genomic_DNA"/>
</dbReference>
<name>A0A3L6FJK0_MAIZE</name>
<gene>
    <name evidence="2" type="ORF">Zm00014a_031019</name>
</gene>
<feature type="region of interest" description="Disordered" evidence="1">
    <location>
        <begin position="1"/>
        <end position="37"/>
    </location>
</feature>
<accession>A0A3L6FJK0</accession>
<evidence type="ECO:0000256" key="1">
    <source>
        <dbReference type="SAM" id="MobiDB-lite"/>
    </source>
</evidence>
<reference evidence="2" key="1">
    <citation type="journal article" date="2018" name="Nat. Genet.">
        <title>Extensive intraspecific gene order and gene structural variations between Mo17 and other maize genomes.</title>
        <authorList>
            <person name="Sun S."/>
            <person name="Zhou Y."/>
            <person name="Chen J."/>
            <person name="Shi J."/>
            <person name="Zhao H."/>
            <person name="Zhao H."/>
            <person name="Song W."/>
            <person name="Zhang M."/>
            <person name="Cui Y."/>
            <person name="Dong X."/>
            <person name="Liu H."/>
            <person name="Ma X."/>
            <person name="Jiao Y."/>
            <person name="Wang B."/>
            <person name="Wei X."/>
            <person name="Stein J.C."/>
            <person name="Glaubitz J.C."/>
            <person name="Lu F."/>
            <person name="Yu G."/>
            <person name="Liang C."/>
            <person name="Fengler K."/>
            <person name="Li B."/>
            <person name="Rafalski A."/>
            <person name="Schnable P.S."/>
            <person name="Ware D.H."/>
            <person name="Buckler E.S."/>
            <person name="Lai J."/>
        </authorList>
    </citation>
    <scope>NUCLEOTIDE SEQUENCE [LARGE SCALE GENOMIC DNA]</scope>
    <source>
        <tissue evidence="2">Seedling</tissue>
    </source>
</reference>
<evidence type="ECO:0000313" key="2">
    <source>
        <dbReference type="EMBL" id="PWZ33355.1"/>
    </source>
</evidence>
<organism evidence="2">
    <name type="scientific">Zea mays</name>
    <name type="common">Maize</name>
    <dbReference type="NCBI Taxonomy" id="4577"/>
    <lineage>
        <taxon>Eukaryota</taxon>
        <taxon>Viridiplantae</taxon>
        <taxon>Streptophyta</taxon>
        <taxon>Embryophyta</taxon>
        <taxon>Tracheophyta</taxon>
        <taxon>Spermatophyta</taxon>
        <taxon>Magnoliopsida</taxon>
        <taxon>Liliopsida</taxon>
        <taxon>Poales</taxon>
        <taxon>Poaceae</taxon>
        <taxon>PACMAD clade</taxon>
        <taxon>Panicoideae</taxon>
        <taxon>Andropogonodae</taxon>
        <taxon>Andropogoneae</taxon>
        <taxon>Tripsacinae</taxon>
        <taxon>Zea</taxon>
    </lineage>
</organism>
<dbReference type="Proteomes" id="UP000251960">
    <property type="component" value="Chromosome 3"/>
</dbReference>
<proteinExistence type="predicted"/>
<dbReference type="AlphaFoldDB" id="A0A3L6FJK0"/>